<dbReference type="SMART" id="SM00317">
    <property type="entry name" value="SET"/>
    <property type="match status" value="1"/>
</dbReference>
<keyword evidence="11" id="KW-0539">Nucleus</keyword>
<dbReference type="PANTHER" id="PTHR12977">
    <property type="entry name" value="SUPPRESSOR OF VARIEGATION 4-20-RELATED"/>
    <property type="match status" value="1"/>
</dbReference>
<keyword evidence="6" id="KW-0158">Chromosome</keyword>
<evidence type="ECO:0000256" key="3">
    <source>
        <dbReference type="ARBA" id="ARBA00004286"/>
    </source>
</evidence>
<dbReference type="PROSITE" id="PS50280">
    <property type="entry name" value="SET"/>
    <property type="match status" value="1"/>
</dbReference>
<feature type="region of interest" description="Disordered" evidence="15">
    <location>
        <begin position="693"/>
        <end position="749"/>
    </location>
</feature>
<evidence type="ECO:0000259" key="16">
    <source>
        <dbReference type="PROSITE" id="PS50280"/>
    </source>
</evidence>
<keyword evidence="18" id="KW-1185">Reference proteome</keyword>
<comment type="subcellular location">
    <subcellularLocation>
        <location evidence="3">Chromosome</location>
    </subcellularLocation>
    <subcellularLocation>
        <location evidence="2">Nucleus</location>
    </subcellularLocation>
</comment>
<dbReference type="PROSITE" id="PS51567">
    <property type="entry name" value="SAM_MT43_SUVAR420_1"/>
    <property type="match status" value="1"/>
</dbReference>
<dbReference type="SUPFAM" id="SSF82199">
    <property type="entry name" value="SET domain"/>
    <property type="match status" value="1"/>
</dbReference>
<protein>
    <recommendedName>
        <fullName evidence="5">Histone-lysine N-methyltransferase SET9</fullName>
        <ecNumber evidence="12">2.1.1.372</ecNumber>
    </recommendedName>
    <alternativeName>
        <fullName evidence="4">Histone-lysine N-methyltransferase set9</fullName>
    </alternativeName>
    <alternativeName>
        <fullName evidence="13">SET domain protein 9</fullName>
    </alternativeName>
</protein>
<feature type="compositionally biased region" description="Basic and acidic residues" evidence="15">
    <location>
        <begin position="717"/>
        <end position="727"/>
    </location>
</feature>
<feature type="region of interest" description="Disordered" evidence="15">
    <location>
        <begin position="518"/>
        <end position="546"/>
    </location>
</feature>
<evidence type="ECO:0000313" key="17">
    <source>
        <dbReference type="EMBL" id="KAK9425441.1"/>
    </source>
</evidence>
<feature type="compositionally biased region" description="Polar residues" evidence="15">
    <location>
        <begin position="447"/>
        <end position="456"/>
    </location>
</feature>
<feature type="compositionally biased region" description="Polar residues" evidence="15">
    <location>
        <begin position="388"/>
        <end position="404"/>
    </location>
</feature>
<accession>A0ABR2VFX3</accession>
<organism evidence="17 18">
    <name type="scientific">Seiridium unicorne</name>
    <dbReference type="NCBI Taxonomy" id="138068"/>
    <lineage>
        <taxon>Eukaryota</taxon>
        <taxon>Fungi</taxon>
        <taxon>Dikarya</taxon>
        <taxon>Ascomycota</taxon>
        <taxon>Pezizomycotina</taxon>
        <taxon>Sordariomycetes</taxon>
        <taxon>Xylariomycetidae</taxon>
        <taxon>Amphisphaeriales</taxon>
        <taxon>Sporocadaceae</taxon>
        <taxon>Seiridium</taxon>
    </lineage>
</organism>
<feature type="compositionally biased region" description="Basic and acidic residues" evidence="15">
    <location>
        <begin position="920"/>
        <end position="935"/>
    </location>
</feature>
<reference evidence="17 18" key="1">
    <citation type="journal article" date="2024" name="J. Plant Pathol.">
        <title>Sequence and assembly of the genome of Seiridium unicorne, isolate CBS 538.82, causal agent of cypress canker disease.</title>
        <authorList>
            <person name="Scali E."/>
            <person name="Rocca G.D."/>
            <person name="Danti R."/>
            <person name="Garbelotto M."/>
            <person name="Barberini S."/>
            <person name="Baroncelli R."/>
            <person name="Emiliani G."/>
        </authorList>
    </citation>
    <scope>NUCLEOTIDE SEQUENCE [LARGE SCALE GENOMIC DNA]</scope>
    <source>
        <strain evidence="17 18">BM-138-508</strain>
    </source>
</reference>
<evidence type="ECO:0000256" key="10">
    <source>
        <dbReference type="ARBA" id="ARBA00022853"/>
    </source>
</evidence>
<feature type="domain" description="SET" evidence="16">
    <location>
        <begin position="116"/>
        <end position="230"/>
    </location>
</feature>
<feature type="compositionally biased region" description="Basic residues" evidence="15">
    <location>
        <begin position="532"/>
        <end position="544"/>
    </location>
</feature>
<dbReference type="CDD" id="cd10524">
    <property type="entry name" value="SET_Suv4-20-like"/>
    <property type="match status" value="1"/>
</dbReference>
<dbReference type="InterPro" id="IPR041938">
    <property type="entry name" value="Hist-Lys_N-MTase_N"/>
</dbReference>
<comment type="caution">
    <text evidence="17">The sequence shown here is derived from an EMBL/GenBank/DDBJ whole genome shotgun (WGS) entry which is preliminary data.</text>
</comment>
<sequence length="994" mass="111107">MPPATATVAKKQPLTLDQISKYDDILTDCLVDQTFYSSTIPKNRTTYHPSRGLKEEEITKIIQQYLIVEPDLDLAVEKLLALDGLRKFHNGLKTAKEKDDFRKHLRRYAQIYLPDCPFEVSTTNRYTIVTYEAAVTARRFIKRGESVKYLSGIQVLITAKEEEEMTKRKKDFSIVVSSRNKCASLFMGPARFANHDCDANARLVITSQSTIEIFATKNIEVGDEITVTYGENYFGEDNCECLCHTCETNLANGWAQSEGEAPEPGLVKTSIEETLEEGYRLRRRRRDNSTARSSRTPSRTPDVRHRVSRSRTKLLKEDSRRASITRSPAPEARLRQMRKREFEMLSSPPVTPAKRQKSMQFDDAPISAPEEITRKNNDGEASGLESVGSASESNSGESPMTDVTTPDEEMREPELPELSLQSPNPTPKKSIFPELKLEESEFVLSGVQATAPQEPTRSGPVPGVEDAPPAKGIPAADIPDMRTCVEIIPPEDLNLVIIPPPLTPAAGTTESVHVVFTPESADQQPADEPIKRGRGRPKGSTKAKKLADRAAAKAIVQTTVVQQPQAPRGARSHSPESVSDDETSITKSVRKPGDYTLTPLLLPESQSAWNWCRVCDDPFVQHDAYFTRAYCPRCERHSKLYGYQWPKTQKEGKKDKEERVLDHREIHRFLDPEEEARVRGRKYLGAIVGEAAEEAKKTPNKSTPKPLRRKRSSAAARESDREYKESEEREEEETESARRSARKRTPVCNTGGYTKPCLTVLVAARAARPDACIGVMDTSQEDSIPENIIVMNNKTYVSQAQFLSQRPGRRPAASQPIANCHLSAGAHTTTPSNTISLRPAVNARRRISDIPPVRVTVQIHARHDGSASGGSTARPLLGLSPDTSAVLRPDAPALRAVLDHHRSPGIRHNTRTVAEGGAEATERADAESRRGDGDSRYNYAESMYTVREDEDGDDWENRTVITEPEPRSDTQWDKRRREEKIWSKGDWKGIEVFR</sequence>
<evidence type="ECO:0000256" key="1">
    <source>
        <dbReference type="ARBA" id="ARBA00001984"/>
    </source>
</evidence>
<evidence type="ECO:0000256" key="7">
    <source>
        <dbReference type="ARBA" id="ARBA00022603"/>
    </source>
</evidence>
<comment type="catalytic activity">
    <reaction evidence="14">
        <text>L-lysyl(20)-[histone H4] + 3 S-adenosyl-L-methionine = N(6),N(6),N(6)-trimethyl-L-lysyl(20)-[histone H4] + 3 S-adenosyl-L-homocysteine + 3 H(+)</text>
        <dbReference type="Rhea" id="RHEA:64456"/>
        <dbReference type="Rhea" id="RHEA-COMP:15554"/>
        <dbReference type="Rhea" id="RHEA-COMP:15998"/>
        <dbReference type="ChEBI" id="CHEBI:15378"/>
        <dbReference type="ChEBI" id="CHEBI:29969"/>
        <dbReference type="ChEBI" id="CHEBI:57856"/>
        <dbReference type="ChEBI" id="CHEBI:59789"/>
        <dbReference type="ChEBI" id="CHEBI:61961"/>
        <dbReference type="EC" id="2.1.1.372"/>
    </reaction>
</comment>
<keyword evidence="8" id="KW-0808">Transferase</keyword>
<dbReference type="Proteomes" id="UP001408356">
    <property type="component" value="Unassembled WGS sequence"/>
</dbReference>
<evidence type="ECO:0000256" key="14">
    <source>
        <dbReference type="ARBA" id="ARBA00048081"/>
    </source>
</evidence>
<dbReference type="InterPro" id="IPR039977">
    <property type="entry name" value="Suv4-20/Set9"/>
</dbReference>
<proteinExistence type="predicted"/>
<feature type="region of interest" description="Disordered" evidence="15">
    <location>
        <begin position="280"/>
        <end position="477"/>
    </location>
</feature>
<evidence type="ECO:0000256" key="12">
    <source>
        <dbReference type="ARBA" id="ARBA00024057"/>
    </source>
</evidence>
<name>A0ABR2VFX3_9PEZI</name>
<feature type="compositionally biased region" description="Low complexity" evidence="15">
    <location>
        <begin position="290"/>
        <end position="300"/>
    </location>
</feature>
<feature type="region of interest" description="Disordered" evidence="15">
    <location>
        <begin position="558"/>
        <end position="593"/>
    </location>
</feature>
<evidence type="ECO:0000256" key="4">
    <source>
        <dbReference type="ARBA" id="ARBA00014232"/>
    </source>
</evidence>
<comment type="function">
    <text evidence="1">Histone methyltransferase that trimethylates 'Lys-20' of histone H4 to form H4K20me3.</text>
</comment>
<evidence type="ECO:0000256" key="13">
    <source>
        <dbReference type="ARBA" id="ARBA00030653"/>
    </source>
</evidence>
<dbReference type="EC" id="2.1.1.372" evidence="12"/>
<evidence type="ECO:0000256" key="9">
    <source>
        <dbReference type="ARBA" id="ARBA00022691"/>
    </source>
</evidence>
<dbReference type="Gene3D" id="1.10.10.1700">
    <property type="entry name" value="Histone-lysine N-methyltransferase"/>
    <property type="match status" value="1"/>
</dbReference>
<keyword evidence="9" id="KW-0949">S-adenosyl-L-methionine</keyword>
<evidence type="ECO:0000313" key="18">
    <source>
        <dbReference type="Proteomes" id="UP001408356"/>
    </source>
</evidence>
<dbReference type="InterPro" id="IPR001214">
    <property type="entry name" value="SET_dom"/>
</dbReference>
<evidence type="ECO:0000256" key="15">
    <source>
        <dbReference type="SAM" id="MobiDB-lite"/>
    </source>
</evidence>
<dbReference type="PANTHER" id="PTHR12977:SF4">
    <property type="entry name" value="HISTONE-LYSINE N-METHYLTRANSFERASE KMT5B"/>
    <property type="match status" value="1"/>
</dbReference>
<evidence type="ECO:0000256" key="6">
    <source>
        <dbReference type="ARBA" id="ARBA00022454"/>
    </source>
</evidence>
<dbReference type="Pfam" id="PF00856">
    <property type="entry name" value="SET"/>
    <property type="match status" value="1"/>
</dbReference>
<dbReference type="EMBL" id="JARVKF010000016">
    <property type="protein sequence ID" value="KAK9425441.1"/>
    <property type="molecule type" value="Genomic_DNA"/>
</dbReference>
<dbReference type="InterPro" id="IPR046341">
    <property type="entry name" value="SET_dom_sf"/>
</dbReference>
<evidence type="ECO:0000256" key="5">
    <source>
        <dbReference type="ARBA" id="ARBA00015413"/>
    </source>
</evidence>
<keyword evidence="10" id="KW-0156">Chromatin regulator</keyword>
<feature type="compositionally biased region" description="Basic and acidic residues" evidence="15">
    <location>
        <begin position="964"/>
        <end position="976"/>
    </location>
</feature>
<gene>
    <name evidence="17" type="ORF">SUNI508_12975</name>
</gene>
<evidence type="ECO:0000256" key="8">
    <source>
        <dbReference type="ARBA" id="ARBA00022679"/>
    </source>
</evidence>
<dbReference type="InterPro" id="IPR025783">
    <property type="entry name" value="Set9_fungi"/>
</dbReference>
<evidence type="ECO:0000256" key="11">
    <source>
        <dbReference type="ARBA" id="ARBA00023242"/>
    </source>
</evidence>
<evidence type="ECO:0000256" key="2">
    <source>
        <dbReference type="ARBA" id="ARBA00004123"/>
    </source>
</evidence>
<feature type="region of interest" description="Disordered" evidence="15">
    <location>
        <begin position="901"/>
        <end position="976"/>
    </location>
</feature>
<dbReference type="Gene3D" id="2.170.270.10">
    <property type="entry name" value="SET domain"/>
    <property type="match status" value="1"/>
</dbReference>
<keyword evidence="7" id="KW-0489">Methyltransferase</keyword>